<dbReference type="InterPro" id="IPR057161">
    <property type="entry name" value="DUF7839"/>
</dbReference>
<keyword evidence="10" id="KW-1185">Reference proteome</keyword>
<feature type="domain" description="DUF7839" evidence="8">
    <location>
        <begin position="192"/>
        <end position="272"/>
    </location>
</feature>
<comment type="caution">
    <text evidence="9">The sequence shown here is derived from an EMBL/GenBank/DDBJ whole genome shotgun (WGS) entry which is preliminary data.</text>
</comment>
<keyword evidence="3" id="KW-0418">Kinase</keyword>
<evidence type="ECO:0000256" key="1">
    <source>
        <dbReference type="ARBA" id="ARBA00022679"/>
    </source>
</evidence>
<dbReference type="NCBIfam" id="NF040608">
    <property type="entry name" value="division_SteA"/>
    <property type="match status" value="1"/>
</dbReference>
<protein>
    <submittedName>
        <fullName evidence="9">Cytokinetic ring protein SteA</fullName>
    </submittedName>
</protein>
<dbReference type="Gene3D" id="3.40.50.10240">
    <property type="entry name" value="Thiamin pyrophosphokinase, catalytic domain"/>
    <property type="match status" value="1"/>
</dbReference>
<feature type="domain" description="SteA-like C-terminal" evidence="7">
    <location>
        <begin position="339"/>
        <end position="384"/>
    </location>
</feature>
<gene>
    <name evidence="9" type="primary">steA</name>
    <name evidence="9" type="ORF">ACFQWG_04885</name>
</gene>
<feature type="region of interest" description="Disordered" evidence="5">
    <location>
        <begin position="1"/>
        <end position="22"/>
    </location>
</feature>
<evidence type="ECO:0000256" key="2">
    <source>
        <dbReference type="ARBA" id="ARBA00022741"/>
    </source>
</evidence>
<evidence type="ECO:0000256" key="5">
    <source>
        <dbReference type="SAM" id="MobiDB-lite"/>
    </source>
</evidence>
<dbReference type="InterPro" id="IPR036759">
    <property type="entry name" value="TPK_catalytic_sf"/>
</dbReference>
<dbReference type="Pfam" id="PF12555">
    <property type="entry name" value="SteA-like_C"/>
    <property type="match status" value="1"/>
</dbReference>
<organism evidence="9 10">
    <name type="scientific">Schaalia naturae</name>
    <dbReference type="NCBI Taxonomy" id="635203"/>
    <lineage>
        <taxon>Bacteria</taxon>
        <taxon>Bacillati</taxon>
        <taxon>Actinomycetota</taxon>
        <taxon>Actinomycetes</taxon>
        <taxon>Actinomycetales</taxon>
        <taxon>Actinomycetaceae</taxon>
        <taxon>Schaalia</taxon>
    </lineage>
</organism>
<dbReference type="InterPro" id="IPR022215">
    <property type="entry name" value="SteA-like_C"/>
</dbReference>
<reference evidence="10" key="1">
    <citation type="journal article" date="2019" name="Int. J. Syst. Evol. Microbiol.">
        <title>The Global Catalogue of Microorganisms (GCM) 10K type strain sequencing project: providing services to taxonomists for standard genome sequencing and annotation.</title>
        <authorList>
            <consortium name="The Broad Institute Genomics Platform"/>
            <consortium name="The Broad Institute Genome Sequencing Center for Infectious Disease"/>
            <person name="Wu L."/>
            <person name="Ma J."/>
        </authorList>
    </citation>
    <scope>NUCLEOTIDE SEQUENCE [LARGE SCALE GENOMIC DNA]</scope>
    <source>
        <strain evidence="10">CCUG 56698</strain>
    </source>
</reference>
<keyword evidence="6" id="KW-1133">Transmembrane helix</keyword>
<sequence length="394" mass="41556">MTSLDPPPTPPEPRDAPTGRVRIDERPMRVAARMEPGDIAVIDRPDLDRATAQALVASRPAAVLNAARSTTGRHPNRGPGLLLAAGVVLVDDLGPDIMALREGDRIIVAGGTVTRGGHVVATGRRLTREDSEREVAEARRGVSAQVEAFAASTGEYLERESDLLMEGAGVPELRAGIAGRPALLILPDPGTAAELRRLRRWIRDTDPVIVAVEGAVETARSLRLRPDVIVGDMDMVPEAALRSGADLVVRAGHDGVAPGRTRLDKLGVPYEVFTVTGGAEDASILLAEAAGASAVVTVGAHFSLDDFLDRGRAGMAAAFFTRLRAGDRLVSSQTVRATYRPRISAWWLVLLAIIALAAVGAALWSTPWGRDVWESIALRVSDLVNSGTGTGSAG</sequence>
<dbReference type="InterPro" id="IPR047795">
    <property type="entry name" value="Put_SteA-like"/>
</dbReference>
<name>A0ABW2SKZ0_9ACTO</name>
<evidence type="ECO:0000259" key="8">
    <source>
        <dbReference type="Pfam" id="PF25211"/>
    </source>
</evidence>
<evidence type="ECO:0000256" key="4">
    <source>
        <dbReference type="ARBA" id="ARBA00022840"/>
    </source>
</evidence>
<feature type="compositionally biased region" description="Pro residues" evidence="5">
    <location>
        <begin position="1"/>
        <end position="11"/>
    </location>
</feature>
<evidence type="ECO:0000313" key="10">
    <source>
        <dbReference type="Proteomes" id="UP001596527"/>
    </source>
</evidence>
<keyword evidence="2" id="KW-0547">Nucleotide-binding</keyword>
<evidence type="ECO:0000313" key="9">
    <source>
        <dbReference type="EMBL" id="MFC7580550.1"/>
    </source>
</evidence>
<keyword evidence="6" id="KW-0812">Transmembrane</keyword>
<dbReference type="RefSeq" id="WP_380972687.1">
    <property type="nucleotide sequence ID" value="NZ_JBHTEF010000001.1"/>
</dbReference>
<evidence type="ECO:0000256" key="3">
    <source>
        <dbReference type="ARBA" id="ARBA00022777"/>
    </source>
</evidence>
<dbReference type="EMBL" id="JBHTEF010000001">
    <property type="protein sequence ID" value="MFC7580550.1"/>
    <property type="molecule type" value="Genomic_DNA"/>
</dbReference>
<dbReference type="SUPFAM" id="SSF63999">
    <property type="entry name" value="Thiamin pyrophosphokinase, catalytic domain"/>
    <property type="match status" value="1"/>
</dbReference>
<feature type="compositionally biased region" description="Basic and acidic residues" evidence="5">
    <location>
        <begin position="12"/>
        <end position="22"/>
    </location>
</feature>
<evidence type="ECO:0000259" key="7">
    <source>
        <dbReference type="Pfam" id="PF12555"/>
    </source>
</evidence>
<evidence type="ECO:0000256" key="6">
    <source>
        <dbReference type="SAM" id="Phobius"/>
    </source>
</evidence>
<dbReference type="Pfam" id="PF25211">
    <property type="entry name" value="DUF7839"/>
    <property type="match status" value="1"/>
</dbReference>
<keyword evidence="4" id="KW-0067">ATP-binding</keyword>
<keyword evidence="1" id="KW-0808">Transferase</keyword>
<dbReference type="Proteomes" id="UP001596527">
    <property type="component" value="Unassembled WGS sequence"/>
</dbReference>
<accession>A0ABW2SKZ0</accession>
<keyword evidence="6" id="KW-0472">Membrane</keyword>
<proteinExistence type="predicted"/>
<feature type="transmembrane region" description="Helical" evidence="6">
    <location>
        <begin position="345"/>
        <end position="364"/>
    </location>
</feature>